<dbReference type="Proteomes" id="UP000317243">
    <property type="component" value="Unassembled WGS sequence"/>
</dbReference>
<dbReference type="Pfam" id="PF13646">
    <property type="entry name" value="HEAT_2"/>
    <property type="match status" value="5"/>
</dbReference>
<dbReference type="AlphaFoldDB" id="A0A5C5X5U4"/>
<dbReference type="GO" id="GO:0016491">
    <property type="term" value="F:oxidoreductase activity"/>
    <property type="evidence" value="ECO:0007669"/>
    <property type="project" value="TreeGrafter"/>
</dbReference>
<dbReference type="PROSITE" id="PS50077">
    <property type="entry name" value="HEAT_REPEAT"/>
    <property type="match status" value="1"/>
</dbReference>
<dbReference type="EMBL" id="SIHI01000001">
    <property type="protein sequence ID" value="TWT58138.1"/>
    <property type="molecule type" value="Genomic_DNA"/>
</dbReference>
<sequence>MRVASTKTIWSVVLLVVGLFSFGEAQLIAQSDGPTVTELAQNLQTGELDERRDAAYALAALGSDAEPALEALISGLGDKDQQVWTQSAMAIARIGPRAEAAIPTLVENLDRYEDQVRYRAAWVLGQIGTAAVEPLIEVTRGYQDRARGAAADALGWIPDSAETSIPVLESLLNDNSASVRERTTVALSRLGAVAEKSLAIALENDREDVRMLAAQGLANFPVTDPKAIEGLQEILNDENESTRAAAILALSESTLDRSMLKPLVFRFLADPSSQVRGNAVLALTKLEDEMDSVLGELTTMLSSEDLQRRSAAAFAIGMLGSTASDTVPALIASLKADGSNEEVVRALSRIGVQAVEPILSAFRDPEQSQQSLALALAGIGPTAYPALVESLDSSEAYLRAAAARAIGNLEVTPPSAVPGLKRGLEDENASVRAASVRAIGNLSRRDQETRQSLLSLRRDPDPDVRATVLSVLGELELPENKFQEFLREGLADESGMVRQSALRTIAGRPEICVPLLEPVTASLNDGDEQVVIAACRALEAFKEKAASSIPALRSRLQSDSREMTLAVISAIESIAVADSETVKELSLLLEKESNDFELLSKVLDALSTMKNLAAESSPSVFRLLDRNDEDLRASAVRCLASIEPDRSQTIPVFIEALRDESWVVRRESAEALGQMGPEAKAAVPVLFAMLDSDEDENMARDALREIDAAGPESVGLLIEGLDSENHRKRYYALFLLGKAGPAAHEALPKLRKLLEETESRRYRDSIERAIDAIDVSTVDEEESPTG</sequence>
<dbReference type="InterPro" id="IPR011989">
    <property type="entry name" value="ARM-like"/>
</dbReference>
<name>A0A5C5X5U4_9PLAN</name>
<dbReference type="InterPro" id="IPR016024">
    <property type="entry name" value="ARM-type_fold"/>
</dbReference>
<gene>
    <name evidence="2" type="ORF">KOR42_15090</name>
</gene>
<comment type="function">
    <text evidence="1">Catalyzes the hydroxylation of the N(6)-(4-aminobutyl)-L-lysine intermediate produced by deoxyhypusine synthase/DHPS on a critical lysine of the eukaryotic translation initiation factor 5A/eIF-5A. This is the second step of the post-translational modification of that lysine into an unusual amino acid residue named hypusine. Hypusination is unique to mature eIF-5A factor and is essential for its function.</text>
</comment>
<reference evidence="2 3" key="1">
    <citation type="submission" date="2019-02" db="EMBL/GenBank/DDBJ databases">
        <title>Deep-cultivation of Planctomycetes and their phenomic and genomic characterization uncovers novel biology.</title>
        <authorList>
            <person name="Wiegand S."/>
            <person name="Jogler M."/>
            <person name="Boedeker C."/>
            <person name="Pinto D."/>
            <person name="Vollmers J."/>
            <person name="Rivas-Marin E."/>
            <person name="Kohn T."/>
            <person name="Peeters S.H."/>
            <person name="Heuer A."/>
            <person name="Rast P."/>
            <person name="Oberbeckmann S."/>
            <person name="Bunk B."/>
            <person name="Jeske O."/>
            <person name="Meyerdierks A."/>
            <person name="Storesund J.E."/>
            <person name="Kallscheuer N."/>
            <person name="Luecker S."/>
            <person name="Lage O.M."/>
            <person name="Pohl T."/>
            <person name="Merkel B.J."/>
            <person name="Hornburger P."/>
            <person name="Mueller R.-W."/>
            <person name="Bruemmer F."/>
            <person name="Labrenz M."/>
            <person name="Spormann A.M."/>
            <person name="Op Den Camp H."/>
            <person name="Overmann J."/>
            <person name="Amann R."/>
            <person name="Jetten M.S.M."/>
            <person name="Mascher T."/>
            <person name="Medema M.H."/>
            <person name="Devos D.P."/>
            <person name="Kaster A.-K."/>
            <person name="Ovreas L."/>
            <person name="Rohde M."/>
            <person name="Galperin M.Y."/>
            <person name="Jogler C."/>
        </authorList>
    </citation>
    <scope>NUCLEOTIDE SEQUENCE [LARGE SCALE GENOMIC DNA]</scope>
    <source>
        <strain evidence="2 3">KOR42</strain>
    </source>
</reference>
<dbReference type="SMART" id="SM00567">
    <property type="entry name" value="EZ_HEAT"/>
    <property type="match status" value="16"/>
</dbReference>
<keyword evidence="2" id="KW-0456">Lyase</keyword>
<dbReference type="GO" id="GO:0016829">
    <property type="term" value="F:lyase activity"/>
    <property type="evidence" value="ECO:0007669"/>
    <property type="project" value="UniProtKB-KW"/>
</dbReference>
<dbReference type="InterPro" id="IPR021133">
    <property type="entry name" value="HEAT_type_2"/>
</dbReference>
<dbReference type="PANTHER" id="PTHR12697:SF5">
    <property type="entry name" value="DEOXYHYPUSINE HYDROXYLASE"/>
    <property type="match status" value="1"/>
</dbReference>
<dbReference type="OrthoDB" id="291116at2"/>
<dbReference type="PANTHER" id="PTHR12697">
    <property type="entry name" value="PBS LYASE HEAT-LIKE PROTEIN"/>
    <property type="match status" value="1"/>
</dbReference>
<accession>A0A5C5X5U4</accession>
<dbReference type="SUPFAM" id="SSF48371">
    <property type="entry name" value="ARM repeat"/>
    <property type="match status" value="2"/>
</dbReference>
<organism evidence="2 3">
    <name type="scientific">Thalassoglobus neptunius</name>
    <dbReference type="NCBI Taxonomy" id="1938619"/>
    <lineage>
        <taxon>Bacteria</taxon>
        <taxon>Pseudomonadati</taxon>
        <taxon>Planctomycetota</taxon>
        <taxon>Planctomycetia</taxon>
        <taxon>Planctomycetales</taxon>
        <taxon>Planctomycetaceae</taxon>
        <taxon>Thalassoglobus</taxon>
    </lineage>
</organism>
<dbReference type="Gene3D" id="1.25.10.10">
    <property type="entry name" value="Leucine-rich Repeat Variant"/>
    <property type="match status" value="5"/>
</dbReference>
<dbReference type="InterPro" id="IPR004155">
    <property type="entry name" value="PBS_lyase_HEAT"/>
</dbReference>
<evidence type="ECO:0000256" key="1">
    <source>
        <dbReference type="ARBA" id="ARBA00045876"/>
    </source>
</evidence>
<dbReference type="Pfam" id="PF03130">
    <property type="entry name" value="HEAT_PBS"/>
    <property type="match status" value="1"/>
</dbReference>
<keyword evidence="3" id="KW-1185">Reference proteome</keyword>
<evidence type="ECO:0000313" key="3">
    <source>
        <dbReference type="Proteomes" id="UP000317243"/>
    </source>
</evidence>
<dbReference type="RefSeq" id="WP_146508318.1">
    <property type="nucleotide sequence ID" value="NZ_SIHI01000001.1"/>
</dbReference>
<evidence type="ECO:0000313" key="2">
    <source>
        <dbReference type="EMBL" id="TWT58138.1"/>
    </source>
</evidence>
<proteinExistence type="predicted"/>
<protein>
    <submittedName>
        <fullName evidence="2">Putative lyase</fullName>
    </submittedName>
</protein>
<comment type="caution">
    <text evidence="2">The sequence shown here is derived from an EMBL/GenBank/DDBJ whole genome shotgun (WGS) entry which is preliminary data.</text>
</comment>